<dbReference type="SUPFAM" id="SSF52540">
    <property type="entry name" value="P-loop containing nucleoside triphosphate hydrolases"/>
    <property type="match status" value="1"/>
</dbReference>
<organism evidence="2">
    <name type="scientific">Haptolina ericina</name>
    <dbReference type="NCBI Taxonomy" id="156174"/>
    <lineage>
        <taxon>Eukaryota</taxon>
        <taxon>Haptista</taxon>
        <taxon>Haptophyta</taxon>
        <taxon>Prymnesiophyceae</taxon>
        <taxon>Prymnesiales</taxon>
        <taxon>Prymnesiaceae</taxon>
        <taxon>Haptolina</taxon>
    </lineage>
</organism>
<feature type="region of interest" description="Disordered" evidence="1">
    <location>
        <begin position="187"/>
        <end position="210"/>
    </location>
</feature>
<reference evidence="2" key="1">
    <citation type="submission" date="2021-01" db="EMBL/GenBank/DDBJ databases">
        <authorList>
            <person name="Corre E."/>
            <person name="Pelletier E."/>
            <person name="Niang G."/>
            <person name="Scheremetjew M."/>
            <person name="Finn R."/>
            <person name="Kale V."/>
            <person name="Holt S."/>
            <person name="Cochrane G."/>
            <person name="Meng A."/>
            <person name="Brown T."/>
            <person name="Cohen L."/>
        </authorList>
    </citation>
    <scope>NUCLEOTIDE SEQUENCE</scope>
    <source>
        <strain evidence="2">CCMP281</strain>
    </source>
</reference>
<gene>
    <name evidence="2" type="ORF">HERI1096_LOCUS9569</name>
</gene>
<name>A0A7S3ALV6_9EUKA</name>
<evidence type="ECO:0000256" key="1">
    <source>
        <dbReference type="SAM" id="MobiDB-lite"/>
    </source>
</evidence>
<evidence type="ECO:0008006" key="3">
    <source>
        <dbReference type="Google" id="ProtNLM"/>
    </source>
</evidence>
<protein>
    <recommendedName>
        <fullName evidence="3">Sulfotransferase</fullName>
    </recommendedName>
</protein>
<accession>A0A7S3ALV6</accession>
<proteinExistence type="predicted"/>
<evidence type="ECO:0000313" key="2">
    <source>
        <dbReference type="EMBL" id="CAE0108909.1"/>
    </source>
</evidence>
<sequence>MRNPIDRLVSWHRFVRTFVDPRVGLQKQNESCACNWTCASHERWPFSCSEAWRCLGFEAFASQLLAHRPDRARRYFDADMTGLRNWLTYFAPSAFFVAAFEELQGRQVVEIAQRVVHWLGLPPTRMKARHSNAGHNGVATCPPTPLDNDALEAALAQAAAPGTRRLWRLIVEHGLGTNATASHVQSWLTPRPSTPRRHVCGVLSKRPQNR</sequence>
<dbReference type="AlphaFoldDB" id="A0A7S3ALV6"/>
<dbReference type="InterPro" id="IPR027417">
    <property type="entry name" value="P-loop_NTPase"/>
</dbReference>
<dbReference type="Gene3D" id="3.40.50.300">
    <property type="entry name" value="P-loop containing nucleotide triphosphate hydrolases"/>
    <property type="match status" value="1"/>
</dbReference>
<dbReference type="EMBL" id="HBHX01017100">
    <property type="protein sequence ID" value="CAE0108909.1"/>
    <property type="molecule type" value="Transcribed_RNA"/>
</dbReference>